<dbReference type="InterPro" id="IPR010931">
    <property type="entry name" value="L_lactis_RepB_C"/>
</dbReference>
<geneLocation type="plasmid" evidence="2">
    <name>pZY2</name>
</geneLocation>
<accession>A0A6P1VAG3</accession>
<dbReference type="Pfam" id="PF21205">
    <property type="entry name" value="Rep3_C"/>
    <property type="match status" value="1"/>
</dbReference>
<sequence>MESYQFQIFKLVPSLERRGNRMKITEKNVNPKFEPTESNLKKFDLTVTLSNQLVDSIVEMDAMPQKIYLYAIGHLDPKNPPFNNTVKVSKKALFALMSSSSSSSKHSRLKQVIEKLHQQSVIKIQRTKPNGKTEYKVISPLEITEFNDFSDAVSIKFSSSIMPLLTNLEDHFTQYTFDQVVNLTSKYAISFFQLFTKDFNLYEANRDNLTWSTKSLDRLKNPVFSIADLRKKFSIEKKYKAFRDFERRVIKEPIAQLNKYTDFKIDYELIKKGHTYTNIKFLLTRTMSVPVPYKQEQRDPAYLKGAEDKTEKMNQSYLKAMNSKYTKLLIKNFLISSADLCDLKLMSRLQNKVYPLYDRLSKDRGFESVVNHLSYVATHKEDYTIKNTVKYLEKSITSYLPYVNLYD</sequence>
<dbReference type="Pfam" id="PF06430">
    <property type="entry name" value="L_lactis_RepB_C"/>
    <property type="match status" value="1"/>
</dbReference>
<name>A0A6P1VAG3_ENTFC</name>
<dbReference type="EMBL" id="CP039730">
    <property type="protein sequence ID" value="QHT44865.1"/>
    <property type="molecule type" value="Genomic_DNA"/>
</dbReference>
<dbReference type="AlphaFoldDB" id="A0A6P1VAG3"/>
<dbReference type="InterPro" id="IPR036390">
    <property type="entry name" value="WH_DNA-bd_sf"/>
</dbReference>
<dbReference type="InterPro" id="IPR000525">
    <property type="entry name" value="Initiator_Rep_WH1"/>
</dbReference>
<organism evidence="2">
    <name type="scientific">Enterococcus faecium</name>
    <name type="common">Streptococcus faecium</name>
    <dbReference type="NCBI Taxonomy" id="1352"/>
    <lineage>
        <taxon>Bacteria</taxon>
        <taxon>Bacillati</taxon>
        <taxon>Bacillota</taxon>
        <taxon>Bacilli</taxon>
        <taxon>Lactobacillales</taxon>
        <taxon>Enterococcaceae</taxon>
        <taxon>Enterococcus</taxon>
    </lineage>
</organism>
<comment type="similarity">
    <text evidence="1">Belongs to the initiator RepB protein family.</text>
</comment>
<dbReference type="Gene3D" id="1.10.10.10">
    <property type="entry name" value="Winged helix-like DNA-binding domain superfamily/Winged helix DNA-binding domain"/>
    <property type="match status" value="2"/>
</dbReference>
<dbReference type="GO" id="GO:0003887">
    <property type="term" value="F:DNA-directed DNA polymerase activity"/>
    <property type="evidence" value="ECO:0007669"/>
    <property type="project" value="InterPro"/>
</dbReference>
<dbReference type="GO" id="GO:0006270">
    <property type="term" value="P:DNA replication initiation"/>
    <property type="evidence" value="ECO:0007669"/>
    <property type="project" value="InterPro"/>
</dbReference>
<keyword evidence="2" id="KW-0614">Plasmid</keyword>
<dbReference type="InterPro" id="IPR036388">
    <property type="entry name" value="WH-like_DNA-bd_sf"/>
</dbReference>
<evidence type="ECO:0000256" key="1">
    <source>
        <dbReference type="ARBA" id="ARBA00038283"/>
    </source>
</evidence>
<gene>
    <name evidence="2" type="ORF">FCF09_14380</name>
</gene>
<evidence type="ECO:0000313" key="2">
    <source>
        <dbReference type="EMBL" id="QHT44865.1"/>
    </source>
</evidence>
<proteinExistence type="inferred from homology"/>
<dbReference type="SUPFAM" id="SSF46785">
    <property type="entry name" value="Winged helix' DNA-binding domain"/>
    <property type="match status" value="2"/>
</dbReference>
<protein>
    <submittedName>
        <fullName evidence="2">RepB family plasmid replication initiator protein</fullName>
    </submittedName>
</protein>
<reference evidence="2" key="1">
    <citation type="journal article" date="2020" name="J. Antimicrob. Chemother.">
        <title>Tandem amplification of the vanM gene cluster drives vancomycin resistance in vancomycin-variable enterococci.</title>
        <authorList>
            <person name="Sun L."/>
            <person name="Chen Y."/>
            <person name="Hua X."/>
            <person name="Chen Y."/>
            <person name="Hong J."/>
            <person name="Wu X."/>
            <person name="Jiang Y."/>
            <person name="van Schaik W."/>
            <person name="Qu T."/>
            <person name="Yu Y."/>
        </authorList>
    </citation>
    <scope>NUCLEOTIDE SEQUENCE [LARGE SCALE GENOMIC DNA]</scope>
    <source>
        <strain evidence="2">ZY2</strain>
        <plasmid evidence="2">pZY2</plasmid>
    </source>
</reference>
<dbReference type="Pfam" id="PF01051">
    <property type="entry name" value="Rep3_N"/>
    <property type="match status" value="1"/>
</dbReference>